<comment type="caution">
    <text evidence="2">The sequence shown here is derived from an EMBL/GenBank/DDBJ whole genome shotgun (WGS) entry which is preliminary data.</text>
</comment>
<dbReference type="InterPro" id="IPR018713">
    <property type="entry name" value="MPAB/Lcp_cat_dom"/>
</dbReference>
<protein>
    <recommendedName>
        <fullName evidence="1">ER-bound oxygenase mpaB/mpaB'/Rubber oxygenase catalytic domain-containing protein</fullName>
    </recommendedName>
</protein>
<proteinExistence type="predicted"/>
<dbReference type="EMBL" id="MQUR01000074">
    <property type="protein sequence ID" value="OLZ59487.1"/>
    <property type="molecule type" value="Genomic_DNA"/>
</dbReference>
<dbReference type="Proteomes" id="UP000187151">
    <property type="component" value="Unassembled WGS sequence"/>
</dbReference>
<sequence>MASPTTAVRRIRRQAGEAVFLRVAGPHGARNRERIHLTPGPRWFGPDRPVRQVHGDASMFVGGLAALLLQSLHPVAMAAVAAHSGYRGDPWGRLHRTSTFLAVTTFGTSADAEAAVARVRAVHARVRGRTADGVPYRADDPELLGWVHAAEAVCFLRAHQLYGRHPLDPAGCDAYLADTARVARALGAERPPQDVRELALRMARYRPALRPTAASRDTARFLLSDPPLPGAARLPYALLAAAAVDLLPSWARTAVTAGSGSAAELVPGPAARAGGRVVTRAIRWALPAAPWRAAQHSSSG</sequence>
<keyword evidence="3" id="KW-1185">Reference proteome</keyword>
<evidence type="ECO:0000313" key="3">
    <source>
        <dbReference type="Proteomes" id="UP000187151"/>
    </source>
</evidence>
<dbReference type="PANTHER" id="PTHR36151">
    <property type="entry name" value="BLR2777 PROTEIN"/>
    <property type="match status" value="1"/>
</dbReference>
<reference evidence="2 3" key="1">
    <citation type="submission" date="2016-01" db="EMBL/GenBank/DDBJ databases">
        <title>Streptomyces amritsarensis strain MTCC 11845 genome sequencing and assembly.</title>
        <authorList>
            <person name="Sharma D."/>
            <person name="Nair G.R."/>
            <person name="Kaur G."/>
            <person name="Manhas R.K."/>
            <person name="Mayilraj S."/>
        </authorList>
    </citation>
    <scope>NUCLEOTIDE SEQUENCE [LARGE SCALE GENOMIC DNA]</scope>
    <source>
        <strain evidence="2 3">MTCC 11845</strain>
    </source>
</reference>
<accession>A0ABX3FX69</accession>
<dbReference type="PANTHER" id="PTHR36151:SF3">
    <property type="entry name" value="ER-BOUND OXYGENASE MPAB_MPAB'_RUBBER OXYGENASE CATALYTIC DOMAIN-CONTAINING PROTEIN"/>
    <property type="match status" value="1"/>
</dbReference>
<feature type="domain" description="ER-bound oxygenase mpaB/mpaB'/Rubber oxygenase catalytic" evidence="1">
    <location>
        <begin position="51"/>
        <end position="278"/>
    </location>
</feature>
<name>A0ABX3FX69_9ACTN</name>
<dbReference type="RefSeq" id="WP_076046218.1">
    <property type="nucleotide sequence ID" value="NZ_MQUR01000074.1"/>
</dbReference>
<evidence type="ECO:0000259" key="1">
    <source>
        <dbReference type="Pfam" id="PF09995"/>
    </source>
</evidence>
<evidence type="ECO:0000313" key="2">
    <source>
        <dbReference type="EMBL" id="OLZ59487.1"/>
    </source>
</evidence>
<dbReference type="Pfam" id="PF09995">
    <property type="entry name" value="MPAB_Lcp_cat"/>
    <property type="match status" value="1"/>
</dbReference>
<organism evidence="2 3">
    <name type="scientific">Streptomyces amritsarensis</name>
    <dbReference type="NCBI Taxonomy" id="681158"/>
    <lineage>
        <taxon>Bacteria</taxon>
        <taxon>Bacillati</taxon>
        <taxon>Actinomycetota</taxon>
        <taxon>Actinomycetes</taxon>
        <taxon>Kitasatosporales</taxon>
        <taxon>Streptomycetaceae</taxon>
        <taxon>Streptomyces</taxon>
    </lineage>
</organism>
<gene>
    <name evidence="2" type="ORF">AVW11_26315</name>
</gene>